<accession>A0A0B0PH24</accession>
<protein>
    <submittedName>
        <fullName evidence="1">Uncharacterized protein</fullName>
    </submittedName>
</protein>
<evidence type="ECO:0000313" key="1">
    <source>
        <dbReference type="EMBL" id="KHG24255.1"/>
    </source>
</evidence>
<dbReference type="Proteomes" id="UP000032142">
    <property type="component" value="Unassembled WGS sequence"/>
</dbReference>
<proteinExistence type="predicted"/>
<dbReference type="EMBL" id="KN428146">
    <property type="protein sequence ID" value="KHG24255.1"/>
    <property type="molecule type" value="Genomic_DNA"/>
</dbReference>
<gene>
    <name evidence="1" type="ORF">F383_01089</name>
</gene>
<reference evidence="2" key="1">
    <citation type="submission" date="2014-09" db="EMBL/GenBank/DDBJ databases">
        <authorList>
            <person name="Mudge J."/>
            <person name="Ramaraj T."/>
            <person name="Lindquist I.E."/>
            <person name="Bharti A.K."/>
            <person name="Sundararajan A."/>
            <person name="Cameron C.T."/>
            <person name="Woodward J.E."/>
            <person name="May G.D."/>
            <person name="Brubaker C."/>
            <person name="Broadhvest J."/>
            <person name="Wilkins T.A."/>
        </authorList>
    </citation>
    <scope>NUCLEOTIDE SEQUENCE</scope>
    <source>
        <strain evidence="2">cv. AKA8401</strain>
    </source>
</reference>
<organism evidence="1 2">
    <name type="scientific">Gossypium arboreum</name>
    <name type="common">Tree cotton</name>
    <name type="synonym">Gossypium nanking</name>
    <dbReference type="NCBI Taxonomy" id="29729"/>
    <lineage>
        <taxon>Eukaryota</taxon>
        <taxon>Viridiplantae</taxon>
        <taxon>Streptophyta</taxon>
        <taxon>Embryophyta</taxon>
        <taxon>Tracheophyta</taxon>
        <taxon>Spermatophyta</taxon>
        <taxon>Magnoliopsida</taxon>
        <taxon>eudicotyledons</taxon>
        <taxon>Gunneridae</taxon>
        <taxon>Pentapetalae</taxon>
        <taxon>rosids</taxon>
        <taxon>malvids</taxon>
        <taxon>Malvales</taxon>
        <taxon>Malvaceae</taxon>
        <taxon>Malvoideae</taxon>
        <taxon>Gossypium</taxon>
    </lineage>
</organism>
<name>A0A0B0PH24_GOSAR</name>
<sequence length="35" mass="4109">MEATTMEIWSGRMEQEALVTWRPYVGNHSWEPDLG</sequence>
<dbReference type="AlphaFoldDB" id="A0A0B0PH24"/>
<evidence type="ECO:0000313" key="2">
    <source>
        <dbReference type="Proteomes" id="UP000032142"/>
    </source>
</evidence>
<keyword evidence="2" id="KW-1185">Reference proteome</keyword>